<dbReference type="Proteomes" id="UP001219568">
    <property type="component" value="Unassembled WGS sequence"/>
</dbReference>
<dbReference type="AlphaFoldDB" id="A0AAD6INI1"/>
<comment type="similarity">
    <text evidence="1">Belongs to the avfA family.</text>
</comment>
<accession>A0AAD6INI1</accession>
<protein>
    <recommendedName>
        <fullName evidence="2">NAD(P)-binding domain-containing protein</fullName>
    </recommendedName>
</protein>
<proteinExistence type="inferred from homology"/>
<sequence length="265" mass="29123">MTEAHVLVFGGNGRIARYMTSLMLARSWKVTSVIRSLHQKKSLLELGKSQPGTIDTLEMDLKDIKTPNDASRILESVKPTCVVFAAGSFGDVYAIDRDAAQHIIKASTEAPYITKFLMISFPAARRAAAPWWGKRDIQNWQQETNSYPDIAEAKIQADEYLVAMNKEREARGGPPFQAISLRPSWLLTGPATGRVKLGKTPSLGQVKIADVAAVGVSLLARNDTNGWYDLVEGSDSVDKAVDMCVEDGVNCFEGEDIERIIKSYS</sequence>
<reference evidence="3" key="1">
    <citation type="journal article" date="2023" name="IMA Fungus">
        <title>Comparative genomic study of the Penicillium genus elucidates a diverse pangenome and 15 lateral gene transfer events.</title>
        <authorList>
            <person name="Petersen C."/>
            <person name="Sorensen T."/>
            <person name="Nielsen M.R."/>
            <person name="Sondergaard T.E."/>
            <person name="Sorensen J.L."/>
            <person name="Fitzpatrick D.A."/>
            <person name="Frisvad J.C."/>
            <person name="Nielsen K.L."/>
        </authorList>
    </citation>
    <scope>NUCLEOTIDE SEQUENCE</scope>
    <source>
        <strain evidence="3">IBT 15450</strain>
    </source>
</reference>
<dbReference type="EMBL" id="JAQJZL010000001">
    <property type="protein sequence ID" value="KAJ6057623.1"/>
    <property type="molecule type" value="Genomic_DNA"/>
</dbReference>
<reference evidence="3" key="2">
    <citation type="submission" date="2023-01" db="EMBL/GenBank/DDBJ databases">
        <authorList>
            <person name="Petersen C."/>
        </authorList>
    </citation>
    <scope>NUCLEOTIDE SEQUENCE</scope>
    <source>
        <strain evidence="3">IBT 15450</strain>
    </source>
</reference>
<evidence type="ECO:0000256" key="1">
    <source>
        <dbReference type="ARBA" id="ARBA00038376"/>
    </source>
</evidence>
<feature type="domain" description="NAD(P)-binding" evidence="2">
    <location>
        <begin position="10"/>
        <end position="220"/>
    </location>
</feature>
<evidence type="ECO:0000313" key="3">
    <source>
        <dbReference type="EMBL" id="KAJ6057623.1"/>
    </source>
</evidence>
<dbReference type="Pfam" id="PF13460">
    <property type="entry name" value="NAD_binding_10"/>
    <property type="match status" value="1"/>
</dbReference>
<dbReference type="PANTHER" id="PTHR15020:SF50">
    <property type="entry name" value="UPF0659 PROTEIN YMR090W"/>
    <property type="match status" value="1"/>
</dbReference>
<gene>
    <name evidence="3" type="ORF">N7460_000897</name>
</gene>
<dbReference type="Gene3D" id="3.40.50.720">
    <property type="entry name" value="NAD(P)-binding Rossmann-like Domain"/>
    <property type="match status" value="1"/>
</dbReference>
<dbReference type="InterPro" id="IPR036291">
    <property type="entry name" value="NAD(P)-bd_dom_sf"/>
</dbReference>
<dbReference type="SUPFAM" id="SSF51735">
    <property type="entry name" value="NAD(P)-binding Rossmann-fold domains"/>
    <property type="match status" value="1"/>
</dbReference>
<evidence type="ECO:0000259" key="2">
    <source>
        <dbReference type="Pfam" id="PF13460"/>
    </source>
</evidence>
<keyword evidence="4" id="KW-1185">Reference proteome</keyword>
<comment type="caution">
    <text evidence="3">The sequence shown here is derived from an EMBL/GenBank/DDBJ whole genome shotgun (WGS) entry which is preliminary data.</text>
</comment>
<name>A0AAD6INI1_PENCN</name>
<organism evidence="3 4">
    <name type="scientific">Penicillium canescens</name>
    <dbReference type="NCBI Taxonomy" id="5083"/>
    <lineage>
        <taxon>Eukaryota</taxon>
        <taxon>Fungi</taxon>
        <taxon>Dikarya</taxon>
        <taxon>Ascomycota</taxon>
        <taxon>Pezizomycotina</taxon>
        <taxon>Eurotiomycetes</taxon>
        <taxon>Eurotiomycetidae</taxon>
        <taxon>Eurotiales</taxon>
        <taxon>Aspergillaceae</taxon>
        <taxon>Penicillium</taxon>
    </lineage>
</organism>
<dbReference type="InterPro" id="IPR016040">
    <property type="entry name" value="NAD(P)-bd_dom"/>
</dbReference>
<evidence type="ECO:0000313" key="4">
    <source>
        <dbReference type="Proteomes" id="UP001219568"/>
    </source>
</evidence>
<dbReference type="PANTHER" id="PTHR15020">
    <property type="entry name" value="FLAVIN REDUCTASE-RELATED"/>
    <property type="match status" value="1"/>
</dbReference>